<dbReference type="InterPro" id="IPR005936">
    <property type="entry name" value="FtsH"/>
</dbReference>
<comment type="similarity">
    <text evidence="3">In the C-terminal section; belongs to the peptidase M41 family.</text>
</comment>
<evidence type="ECO:0000256" key="15">
    <source>
        <dbReference type="ARBA" id="ARBA00023049"/>
    </source>
</evidence>
<dbReference type="Gene3D" id="3.40.50.300">
    <property type="entry name" value="P-loop containing nucleotide triphosphate hydrolases"/>
    <property type="match status" value="1"/>
</dbReference>
<dbReference type="GO" id="GO:0016887">
    <property type="term" value="F:ATP hydrolysis activity"/>
    <property type="evidence" value="ECO:0007669"/>
    <property type="project" value="InterPro"/>
</dbReference>
<evidence type="ECO:0000256" key="2">
    <source>
        <dbReference type="ARBA" id="ARBA00004448"/>
    </source>
</evidence>
<evidence type="ECO:0000256" key="14">
    <source>
        <dbReference type="ARBA" id="ARBA00022989"/>
    </source>
</evidence>
<evidence type="ECO:0000313" key="22">
    <source>
        <dbReference type="EnsemblMetazoa" id="AALB005731-PA"/>
    </source>
</evidence>
<dbReference type="GO" id="GO:0005745">
    <property type="term" value="C:m-AAA complex"/>
    <property type="evidence" value="ECO:0007669"/>
    <property type="project" value="TreeGrafter"/>
</dbReference>
<feature type="region of interest" description="Disordered" evidence="19">
    <location>
        <begin position="72"/>
        <end position="158"/>
    </location>
</feature>
<dbReference type="PROSITE" id="PS00674">
    <property type="entry name" value="AAA"/>
    <property type="match status" value="1"/>
</dbReference>
<comment type="catalytic activity">
    <reaction evidence="18">
        <text>ATP + H2O = ADP + phosphate + H(+)</text>
        <dbReference type="Rhea" id="RHEA:13065"/>
        <dbReference type="ChEBI" id="CHEBI:15377"/>
        <dbReference type="ChEBI" id="CHEBI:15378"/>
        <dbReference type="ChEBI" id="CHEBI:30616"/>
        <dbReference type="ChEBI" id="CHEBI:43474"/>
        <dbReference type="ChEBI" id="CHEBI:456216"/>
    </reaction>
    <physiologicalReaction direction="left-to-right" evidence="18">
        <dbReference type="Rhea" id="RHEA:13066"/>
    </physiologicalReaction>
</comment>
<dbReference type="Proteomes" id="UP000069272">
    <property type="component" value="Chromosome 3L"/>
</dbReference>
<dbReference type="NCBIfam" id="TIGR01241">
    <property type="entry name" value="FtsH_fam"/>
    <property type="match status" value="1"/>
</dbReference>
<evidence type="ECO:0000256" key="6">
    <source>
        <dbReference type="ARBA" id="ARBA00022692"/>
    </source>
</evidence>
<keyword evidence="7" id="KW-0479">Metal-binding</keyword>
<evidence type="ECO:0000256" key="17">
    <source>
        <dbReference type="ARBA" id="ARBA00023136"/>
    </source>
</evidence>
<evidence type="ECO:0000256" key="16">
    <source>
        <dbReference type="ARBA" id="ARBA00023128"/>
    </source>
</evidence>
<dbReference type="GO" id="GO:0034982">
    <property type="term" value="P:mitochondrial protein processing"/>
    <property type="evidence" value="ECO:0007669"/>
    <property type="project" value="TreeGrafter"/>
</dbReference>
<keyword evidence="16" id="KW-0496">Mitochondrion</keyword>
<organism evidence="22 23">
    <name type="scientific">Anopheles albimanus</name>
    <name type="common">New world malaria mosquito</name>
    <dbReference type="NCBI Taxonomy" id="7167"/>
    <lineage>
        <taxon>Eukaryota</taxon>
        <taxon>Metazoa</taxon>
        <taxon>Ecdysozoa</taxon>
        <taxon>Arthropoda</taxon>
        <taxon>Hexapoda</taxon>
        <taxon>Insecta</taxon>
        <taxon>Pterygota</taxon>
        <taxon>Neoptera</taxon>
        <taxon>Endopterygota</taxon>
        <taxon>Diptera</taxon>
        <taxon>Nematocera</taxon>
        <taxon>Culicoidea</taxon>
        <taxon>Culicidae</taxon>
        <taxon>Anophelinae</taxon>
        <taxon>Anopheles</taxon>
    </lineage>
</organism>
<dbReference type="AlphaFoldDB" id="A0A182FGT8"/>
<dbReference type="Pfam" id="PF01434">
    <property type="entry name" value="Peptidase_M41"/>
    <property type="match status" value="1"/>
</dbReference>
<dbReference type="Pfam" id="PF00004">
    <property type="entry name" value="AAA"/>
    <property type="match status" value="1"/>
</dbReference>
<dbReference type="FunFam" id="1.10.8.60:FF:000019">
    <property type="entry name" value="AFG3-like AAA ATPase 2"/>
    <property type="match status" value="1"/>
</dbReference>
<dbReference type="FunFam" id="1.20.58.760:FF:000003">
    <property type="entry name" value="AFG3-like AAA ATPase 2"/>
    <property type="match status" value="1"/>
</dbReference>
<feature type="transmembrane region" description="Helical" evidence="20">
    <location>
        <begin position="270"/>
        <end position="290"/>
    </location>
</feature>
<feature type="compositionally biased region" description="Low complexity" evidence="19">
    <location>
        <begin position="76"/>
        <end position="126"/>
    </location>
</feature>
<evidence type="ECO:0000313" key="23">
    <source>
        <dbReference type="Proteomes" id="UP000069272"/>
    </source>
</evidence>
<dbReference type="PANTHER" id="PTHR43655:SF2">
    <property type="entry name" value="AFG3 LIKE MATRIX AAA PEPTIDASE SUBUNIT 2, ISOFORM A"/>
    <property type="match status" value="1"/>
</dbReference>
<dbReference type="STRING" id="7167.A0A182FGT8"/>
<dbReference type="InterPro" id="IPR003593">
    <property type="entry name" value="AAA+_ATPase"/>
</dbReference>
<evidence type="ECO:0000256" key="13">
    <source>
        <dbReference type="ARBA" id="ARBA00022946"/>
    </source>
</evidence>
<evidence type="ECO:0000256" key="20">
    <source>
        <dbReference type="SAM" id="Phobius"/>
    </source>
</evidence>
<comment type="cofactor">
    <cofactor evidence="1">
        <name>Zn(2+)</name>
        <dbReference type="ChEBI" id="CHEBI:29105"/>
    </cofactor>
</comment>
<keyword evidence="9" id="KW-0999">Mitochondrion inner membrane</keyword>
<evidence type="ECO:0000256" key="9">
    <source>
        <dbReference type="ARBA" id="ARBA00022792"/>
    </source>
</evidence>
<dbReference type="VEuPathDB" id="VectorBase:AALB20_037043"/>
<dbReference type="GO" id="GO:0004222">
    <property type="term" value="F:metalloendopeptidase activity"/>
    <property type="evidence" value="ECO:0007669"/>
    <property type="project" value="InterPro"/>
</dbReference>
<name>A0A182FGT8_ANOAL</name>
<evidence type="ECO:0000256" key="3">
    <source>
        <dbReference type="ARBA" id="ARBA00010044"/>
    </source>
</evidence>
<keyword evidence="15" id="KW-0482">Metalloprotease</keyword>
<keyword evidence="14 20" id="KW-1133">Transmembrane helix</keyword>
<dbReference type="InterPro" id="IPR003960">
    <property type="entry name" value="ATPase_AAA_CS"/>
</dbReference>
<dbReference type="GO" id="GO:0005524">
    <property type="term" value="F:ATP binding"/>
    <property type="evidence" value="ECO:0007669"/>
    <property type="project" value="UniProtKB-KW"/>
</dbReference>
<dbReference type="InterPro" id="IPR003959">
    <property type="entry name" value="ATPase_AAA_core"/>
</dbReference>
<dbReference type="VEuPathDB" id="VectorBase:AALB005731"/>
<feature type="domain" description="AAA+ ATPase" evidence="21">
    <location>
        <begin position="362"/>
        <end position="501"/>
    </location>
</feature>
<dbReference type="InterPro" id="IPR050928">
    <property type="entry name" value="ATP-dep_Zn_Metalloprotease"/>
</dbReference>
<dbReference type="InterPro" id="IPR000642">
    <property type="entry name" value="Peptidase_M41"/>
</dbReference>
<dbReference type="Pfam" id="PF06480">
    <property type="entry name" value="FtsH_ext"/>
    <property type="match status" value="1"/>
</dbReference>
<keyword evidence="10" id="KW-0378">Hydrolase</keyword>
<evidence type="ECO:0000256" key="12">
    <source>
        <dbReference type="ARBA" id="ARBA00022840"/>
    </source>
</evidence>
<dbReference type="PANTHER" id="PTHR43655">
    <property type="entry name" value="ATP-DEPENDENT PROTEASE"/>
    <property type="match status" value="1"/>
</dbReference>
<dbReference type="HAMAP" id="MF_01458">
    <property type="entry name" value="FtsH"/>
    <property type="match status" value="1"/>
</dbReference>
<keyword evidence="11" id="KW-0862">Zinc</keyword>
<dbReference type="SUPFAM" id="SSF140990">
    <property type="entry name" value="FtsH protease domain-like"/>
    <property type="match status" value="1"/>
</dbReference>
<evidence type="ECO:0000256" key="5">
    <source>
        <dbReference type="ARBA" id="ARBA00022670"/>
    </source>
</evidence>
<dbReference type="SUPFAM" id="SSF52540">
    <property type="entry name" value="P-loop containing nucleoside triphosphate hydrolases"/>
    <property type="match status" value="1"/>
</dbReference>
<dbReference type="GO" id="GO:0004176">
    <property type="term" value="F:ATP-dependent peptidase activity"/>
    <property type="evidence" value="ECO:0007669"/>
    <property type="project" value="InterPro"/>
</dbReference>
<dbReference type="InterPro" id="IPR011546">
    <property type="entry name" value="Pept_M41_FtsH_extracell"/>
</dbReference>
<dbReference type="FunFam" id="3.40.1690.20:FF:000001">
    <property type="entry name" value="AFG3-like AAA ATPase 2"/>
    <property type="match status" value="1"/>
</dbReference>
<dbReference type="InterPro" id="IPR041569">
    <property type="entry name" value="AAA_lid_3"/>
</dbReference>
<evidence type="ECO:0000256" key="8">
    <source>
        <dbReference type="ARBA" id="ARBA00022741"/>
    </source>
</evidence>
<keyword evidence="12" id="KW-0067">ATP-binding</keyword>
<keyword evidence="13" id="KW-0809">Transit peptide</keyword>
<keyword evidence="23" id="KW-1185">Reference proteome</keyword>
<dbReference type="FunFam" id="3.40.50.300:FF:000001">
    <property type="entry name" value="ATP-dependent zinc metalloprotease FtsH"/>
    <property type="match status" value="1"/>
</dbReference>
<evidence type="ECO:0000256" key="1">
    <source>
        <dbReference type="ARBA" id="ARBA00001947"/>
    </source>
</evidence>
<dbReference type="InterPro" id="IPR037219">
    <property type="entry name" value="Peptidase_M41-like"/>
</dbReference>
<dbReference type="InterPro" id="IPR027417">
    <property type="entry name" value="P-loop_NTPase"/>
</dbReference>
<keyword evidence="5" id="KW-0645">Protease</keyword>
<dbReference type="SMART" id="SM00382">
    <property type="entry name" value="AAA"/>
    <property type="match status" value="1"/>
</dbReference>
<comment type="similarity">
    <text evidence="4">In the N-terminal section; belongs to the AAA ATPase family.</text>
</comment>
<dbReference type="Pfam" id="PF17862">
    <property type="entry name" value="AAA_lid_3"/>
    <property type="match status" value="1"/>
</dbReference>
<keyword evidence="6 20" id="KW-0812">Transmembrane</keyword>
<evidence type="ECO:0000256" key="7">
    <source>
        <dbReference type="ARBA" id="ARBA00022723"/>
    </source>
</evidence>
<dbReference type="Gene3D" id="3.40.1690.20">
    <property type="match status" value="1"/>
</dbReference>
<sequence length="820" mass="89825">MAYRVLTTAKKLESVLVGLNRPHRTVNNCGTNSDQIIRSLSYLQSRHSRTWNELLARIQLFCEKPPKGFEKYYKPPGSKQASAAAGKESESSAKQSEPSSSSSGTPSSSSSSSSSSSRDSSASQKSDWNLGMFSPQPARGKGGSSGGGGSGRPIGGSEDGDKEKMLIFGALAGIALISAIAYFEMGYKEIAWKEFVNNYLARGVVDKLEVVNKKWVRVRLTPGNATDSSALWFNIGSVDSFERNLENAQTDMNIEPVNFVPVIYRSEIEASSLTGLLPTLLIIGFLVYMMRRSSEMMGGRGGRRGGGLFGGVMQSTAKLINANEINVGFKDVAGCEEAKIEIMEFVNFLKNPQQYIDLGAKIPKGAMLTGPPGTGKTLLAKATAGEANVPFITVSGSEFLEMFVGVGPSRVRDMFAMARKSAPCILFIDEIDAVGRKRGGKSFGGHSEQENTLNQLLVEMDGFNTTTNVVVLAATNRVDILDKALMRPGRFDRQIYVPAPDIKGRASIFKVHLGPLRTNLDKTDLARKMAALTPGFTGADIANVCNEAALIAARDLNDSIILKHFEQAIERVIAGMEKKTNVLSPEEKRTVAYHEAGHAVCGWFLEHSDPLLKVSIIPRGKGLGYAQYLPKDQYLLSTEQLYDRMCMTLGGRVSEEIFFNRITTGAQDDLKKITDSAYAQITRFGMNKKVGNVSFDTSQPGDPMFSKPYSEQTAQIIDDEVRLLIKKAYVRTKELLTKHRADVEKVAERLLKNEILSRDDMIELLGKRPFPEKSTYEEFVEGTGSFEEDTTLPEGLSSWNKEKQSGQPQSEDSGRPIESK</sequence>
<evidence type="ECO:0000256" key="18">
    <source>
        <dbReference type="ARBA" id="ARBA00048778"/>
    </source>
</evidence>
<dbReference type="Gene3D" id="1.10.8.60">
    <property type="match status" value="1"/>
</dbReference>
<evidence type="ECO:0000256" key="4">
    <source>
        <dbReference type="ARBA" id="ARBA00010550"/>
    </source>
</evidence>
<dbReference type="GO" id="GO:0008270">
    <property type="term" value="F:zinc ion binding"/>
    <property type="evidence" value="ECO:0007669"/>
    <property type="project" value="InterPro"/>
</dbReference>
<protein>
    <recommendedName>
        <fullName evidence="21">AAA+ ATPase domain-containing protein</fullName>
    </recommendedName>
</protein>
<dbReference type="EnsemblMetazoa" id="AALB005731-RA">
    <property type="protein sequence ID" value="AALB005731-PA"/>
    <property type="gene ID" value="AALB005731"/>
</dbReference>
<dbReference type="Gene3D" id="1.20.58.760">
    <property type="entry name" value="Peptidase M41"/>
    <property type="match status" value="1"/>
</dbReference>
<comment type="subcellular location">
    <subcellularLocation>
        <location evidence="2">Mitochondrion inner membrane</location>
        <topology evidence="2">Multi-pass membrane protein</topology>
    </subcellularLocation>
</comment>
<keyword evidence="8" id="KW-0547">Nucleotide-binding</keyword>
<evidence type="ECO:0000256" key="19">
    <source>
        <dbReference type="SAM" id="MobiDB-lite"/>
    </source>
</evidence>
<keyword evidence="17 20" id="KW-0472">Membrane</keyword>
<evidence type="ECO:0000256" key="11">
    <source>
        <dbReference type="ARBA" id="ARBA00022833"/>
    </source>
</evidence>
<evidence type="ECO:0000256" key="10">
    <source>
        <dbReference type="ARBA" id="ARBA00022801"/>
    </source>
</evidence>
<evidence type="ECO:0000259" key="21">
    <source>
        <dbReference type="SMART" id="SM00382"/>
    </source>
</evidence>
<reference evidence="22 23" key="1">
    <citation type="journal article" date="2017" name="G3 (Bethesda)">
        <title>The Physical Genome Mapping of Anopheles albimanus Corrected Scaffold Misassemblies and Identified Interarm Rearrangements in Genus Anopheles.</title>
        <authorList>
            <person name="Artemov G.N."/>
            <person name="Peery A.N."/>
            <person name="Jiang X."/>
            <person name="Tu Z."/>
            <person name="Stegniy V.N."/>
            <person name="Sharakhova M.V."/>
            <person name="Sharakhov I.V."/>
        </authorList>
    </citation>
    <scope>NUCLEOTIDE SEQUENCE [LARGE SCALE GENOMIC DNA]</scope>
    <source>
        <strain evidence="22 23">ALBI9_A</strain>
    </source>
</reference>
<feature type="transmembrane region" description="Helical" evidence="20">
    <location>
        <begin position="165"/>
        <end position="183"/>
    </location>
</feature>
<feature type="region of interest" description="Disordered" evidence="19">
    <location>
        <begin position="778"/>
        <end position="820"/>
    </location>
</feature>
<proteinExistence type="inferred from homology"/>
<feature type="compositionally biased region" description="Gly residues" evidence="19">
    <location>
        <begin position="140"/>
        <end position="154"/>
    </location>
</feature>
<accession>A0A182FGT8</accession>
<dbReference type="CDD" id="cd19501">
    <property type="entry name" value="RecA-like_FtsH"/>
    <property type="match status" value="1"/>
</dbReference>
<reference evidence="22" key="2">
    <citation type="submission" date="2022-08" db="UniProtKB">
        <authorList>
            <consortium name="EnsemblMetazoa"/>
        </authorList>
    </citation>
    <scope>IDENTIFICATION</scope>
    <source>
        <strain evidence="22">STECLA/ALBI9_A</strain>
    </source>
</reference>